<organism evidence="2 3">
    <name type="scientific">Aspergillus lucknowensis</name>
    <dbReference type="NCBI Taxonomy" id="176173"/>
    <lineage>
        <taxon>Eukaryota</taxon>
        <taxon>Fungi</taxon>
        <taxon>Dikarya</taxon>
        <taxon>Ascomycota</taxon>
        <taxon>Pezizomycotina</taxon>
        <taxon>Eurotiomycetes</taxon>
        <taxon>Eurotiomycetidae</taxon>
        <taxon>Eurotiales</taxon>
        <taxon>Aspergillaceae</taxon>
        <taxon>Aspergillus</taxon>
        <taxon>Aspergillus subgen. Nidulantes</taxon>
    </lineage>
</organism>
<sequence length="109" mass="12388">MVVARRVPGALPKHHRSLSPPSCGNKSIFPGLKLRQNSRLFNQLNPDIRLLMYEEVLAPEGNQVVHITSTHKRLFGIRCTDSVERNVSGWQHACCPPMMAFLRWDCPAR</sequence>
<name>A0ABR4LFB3_9EURO</name>
<dbReference type="InterPro" id="IPR056632">
    <property type="entry name" value="DUF7730"/>
</dbReference>
<keyword evidence="3" id="KW-1185">Reference proteome</keyword>
<dbReference type="Pfam" id="PF24864">
    <property type="entry name" value="DUF7730"/>
    <property type="match status" value="1"/>
</dbReference>
<dbReference type="RefSeq" id="XP_070882206.1">
    <property type="nucleotide sequence ID" value="XM_071026403.1"/>
</dbReference>
<dbReference type="Proteomes" id="UP001610432">
    <property type="component" value="Unassembled WGS sequence"/>
</dbReference>
<feature type="domain" description="DUF7730" evidence="1">
    <location>
        <begin position="36"/>
        <end position="94"/>
    </location>
</feature>
<evidence type="ECO:0000313" key="2">
    <source>
        <dbReference type="EMBL" id="KAL2863227.1"/>
    </source>
</evidence>
<proteinExistence type="predicted"/>
<evidence type="ECO:0000313" key="3">
    <source>
        <dbReference type="Proteomes" id="UP001610432"/>
    </source>
</evidence>
<reference evidence="2 3" key="1">
    <citation type="submission" date="2024-07" db="EMBL/GenBank/DDBJ databases">
        <title>Section-level genome sequencing and comparative genomics of Aspergillus sections Usti and Cavernicolus.</title>
        <authorList>
            <consortium name="Lawrence Berkeley National Laboratory"/>
            <person name="Nybo J.L."/>
            <person name="Vesth T.C."/>
            <person name="Theobald S."/>
            <person name="Frisvad J.C."/>
            <person name="Larsen T.O."/>
            <person name="Kjaerboelling I."/>
            <person name="Rothschild-Mancinelli K."/>
            <person name="Lyhne E.K."/>
            <person name="Kogle M.E."/>
            <person name="Barry K."/>
            <person name="Clum A."/>
            <person name="Na H."/>
            <person name="Ledsgaard L."/>
            <person name="Lin J."/>
            <person name="Lipzen A."/>
            <person name="Kuo A."/>
            <person name="Riley R."/>
            <person name="Mondo S."/>
            <person name="Labutti K."/>
            <person name="Haridas S."/>
            <person name="Pangalinan J."/>
            <person name="Salamov A.A."/>
            <person name="Simmons B.A."/>
            <person name="Magnuson J.K."/>
            <person name="Chen J."/>
            <person name="Drula E."/>
            <person name="Henrissat B."/>
            <person name="Wiebenga A."/>
            <person name="Lubbers R.J."/>
            <person name="Gomes A.C."/>
            <person name="Macurrencykelacurrency M.R."/>
            <person name="Stajich J."/>
            <person name="Grigoriev I.V."/>
            <person name="Mortensen U.H."/>
            <person name="De Vries R.P."/>
            <person name="Baker S.E."/>
            <person name="Andersen M.R."/>
        </authorList>
    </citation>
    <scope>NUCLEOTIDE SEQUENCE [LARGE SCALE GENOMIC DNA]</scope>
    <source>
        <strain evidence="2 3">CBS 449.75</strain>
    </source>
</reference>
<protein>
    <recommendedName>
        <fullName evidence="1">DUF7730 domain-containing protein</fullName>
    </recommendedName>
</protein>
<comment type="caution">
    <text evidence="2">The sequence shown here is derived from an EMBL/GenBank/DDBJ whole genome shotgun (WGS) entry which is preliminary data.</text>
</comment>
<gene>
    <name evidence="2" type="ORF">BJX67DRAFT_264321</name>
</gene>
<evidence type="ECO:0000259" key="1">
    <source>
        <dbReference type="Pfam" id="PF24864"/>
    </source>
</evidence>
<dbReference type="GeneID" id="98141475"/>
<dbReference type="EMBL" id="JBFXLQ010000054">
    <property type="protein sequence ID" value="KAL2863227.1"/>
    <property type="molecule type" value="Genomic_DNA"/>
</dbReference>
<accession>A0ABR4LFB3</accession>